<dbReference type="PROSITE" id="PS51257">
    <property type="entry name" value="PROKAR_LIPOPROTEIN"/>
    <property type="match status" value="1"/>
</dbReference>
<comment type="similarity">
    <text evidence="2">Belongs to the bacterial solute-binding protein 5 family.</text>
</comment>
<evidence type="ECO:0000256" key="3">
    <source>
        <dbReference type="ARBA" id="ARBA00022448"/>
    </source>
</evidence>
<dbReference type="GO" id="GO:0015833">
    <property type="term" value="P:peptide transport"/>
    <property type="evidence" value="ECO:0007669"/>
    <property type="project" value="TreeGrafter"/>
</dbReference>
<comment type="caution">
    <text evidence="8">The sequence shown here is derived from an EMBL/GenBank/DDBJ whole genome shotgun (WGS) entry which is preliminary data.</text>
</comment>
<evidence type="ECO:0000313" key="8">
    <source>
        <dbReference type="EMBL" id="PWB97210.1"/>
    </source>
</evidence>
<name>A0A2U1T015_9MICO</name>
<comment type="subcellular location">
    <subcellularLocation>
        <location evidence="1">Cell envelope</location>
    </subcellularLocation>
</comment>
<dbReference type="Proteomes" id="UP000244978">
    <property type="component" value="Unassembled WGS sequence"/>
</dbReference>
<feature type="region of interest" description="Disordered" evidence="5">
    <location>
        <begin position="334"/>
        <end position="354"/>
    </location>
</feature>
<evidence type="ECO:0000256" key="4">
    <source>
        <dbReference type="ARBA" id="ARBA00022729"/>
    </source>
</evidence>
<evidence type="ECO:0000256" key="5">
    <source>
        <dbReference type="SAM" id="MobiDB-lite"/>
    </source>
</evidence>
<evidence type="ECO:0000256" key="1">
    <source>
        <dbReference type="ARBA" id="ARBA00004196"/>
    </source>
</evidence>
<evidence type="ECO:0000256" key="6">
    <source>
        <dbReference type="SAM" id="SignalP"/>
    </source>
</evidence>
<dbReference type="InterPro" id="IPR030678">
    <property type="entry name" value="Peptide/Ni-bd"/>
</dbReference>
<sequence length="536" mass="55863">MKSAHSLAPRLTRRGFRWAVAIVATAALALTGCSAADDKPTEGAATGGTLTIGVGQDAGRLDPVWSNLPTYNQFAYATLVHQTAEGEFTPYLATSWTFGDDAKSITLELRDDAKYSDGTDVTAENVVASINRFLATPGFKVATYGSQIAGAEATGELEVTVRFKIAVPQAYALGTLNDSSVVSMVTSEAGTANPELLDTTTLGAGPYVLDQEQTVIGIEYTYVKNEHYFAPETVTYDTIVIMPFADPNALANAVTTGQVSYALEVLAPLAAAAENSGLRISKGALGVGASGTSMLVFGEHETGPTADVRVRQAIAYAIDRASINEALYAGLATPTSSATPKGADGHTGEDPYAYNPDTAKKLLAEAGYPDGFDITITDPSAFDPGNLVGQAVQGALEAIGINVTLERNNDPFTDLTAKLSGGQFEAYIYSEFGESAFNLVTGSMQSVGGALNPNGYAIPDDITTALEAVSAAPADKQGDLLKELTRAVDANQWFVTITSIPRFTVAQPGITGVPADYVTAEPTPYSPVAGASWSGN</sequence>
<dbReference type="GO" id="GO:0030313">
    <property type="term" value="C:cell envelope"/>
    <property type="evidence" value="ECO:0007669"/>
    <property type="project" value="UniProtKB-SubCell"/>
</dbReference>
<dbReference type="AlphaFoldDB" id="A0A2U1T015"/>
<dbReference type="KEGG" id="salc:C2138_09600"/>
<feature type="chain" id="PRO_5015502199" evidence="6">
    <location>
        <begin position="36"/>
        <end position="536"/>
    </location>
</feature>
<dbReference type="InterPro" id="IPR039424">
    <property type="entry name" value="SBP_5"/>
</dbReference>
<gene>
    <name evidence="8" type="ORF">DF220_04710</name>
</gene>
<protein>
    <submittedName>
        <fullName evidence="8">ABC transporter substrate-binding protein</fullName>
    </submittedName>
</protein>
<accession>A0A2U1T015</accession>
<dbReference type="GO" id="GO:0042597">
    <property type="term" value="C:periplasmic space"/>
    <property type="evidence" value="ECO:0007669"/>
    <property type="project" value="UniProtKB-ARBA"/>
</dbReference>
<dbReference type="CDD" id="cd00995">
    <property type="entry name" value="PBP2_NikA_DppA_OppA_like"/>
    <property type="match status" value="1"/>
</dbReference>
<dbReference type="PANTHER" id="PTHR30290">
    <property type="entry name" value="PERIPLASMIC BINDING COMPONENT OF ABC TRANSPORTER"/>
    <property type="match status" value="1"/>
</dbReference>
<dbReference type="Gene3D" id="3.40.190.10">
    <property type="entry name" value="Periplasmic binding protein-like II"/>
    <property type="match status" value="1"/>
</dbReference>
<reference evidence="9" key="1">
    <citation type="submission" date="2018-04" db="EMBL/GenBank/DDBJ databases">
        <authorList>
            <person name="Liu S."/>
            <person name="Wang Z."/>
            <person name="Li J."/>
        </authorList>
    </citation>
    <scope>NUCLEOTIDE SEQUENCE [LARGE SCALE GENOMIC DNA]</scope>
    <source>
        <strain evidence="9">S1194</strain>
    </source>
</reference>
<dbReference type="InterPro" id="IPR000914">
    <property type="entry name" value="SBP_5_dom"/>
</dbReference>
<dbReference type="PANTHER" id="PTHR30290:SF10">
    <property type="entry name" value="PERIPLASMIC OLIGOPEPTIDE-BINDING PROTEIN-RELATED"/>
    <property type="match status" value="1"/>
</dbReference>
<evidence type="ECO:0000313" key="9">
    <source>
        <dbReference type="Proteomes" id="UP000244978"/>
    </source>
</evidence>
<evidence type="ECO:0000256" key="2">
    <source>
        <dbReference type="ARBA" id="ARBA00005695"/>
    </source>
</evidence>
<keyword evidence="9" id="KW-1185">Reference proteome</keyword>
<dbReference type="SUPFAM" id="SSF53850">
    <property type="entry name" value="Periplasmic binding protein-like II"/>
    <property type="match status" value="1"/>
</dbReference>
<dbReference type="GO" id="GO:1904680">
    <property type="term" value="F:peptide transmembrane transporter activity"/>
    <property type="evidence" value="ECO:0007669"/>
    <property type="project" value="TreeGrafter"/>
</dbReference>
<proteinExistence type="inferred from homology"/>
<dbReference type="RefSeq" id="WP_108517389.1">
    <property type="nucleotide sequence ID" value="NZ_CP026951.1"/>
</dbReference>
<dbReference type="GO" id="GO:0043190">
    <property type="term" value="C:ATP-binding cassette (ABC) transporter complex"/>
    <property type="evidence" value="ECO:0007669"/>
    <property type="project" value="InterPro"/>
</dbReference>
<dbReference type="Pfam" id="PF00496">
    <property type="entry name" value="SBP_bac_5"/>
    <property type="match status" value="1"/>
</dbReference>
<feature type="domain" description="Solute-binding protein family 5" evidence="7">
    <location>
        <begin position="87"/>
        <end position="430"/>
    </location>
</feature>
<feature type="signal peptide" evidence="6">
    <location>
        <begin position="1"/>
        <end position="35"/>
    </location>
</feature>
<keyword evidence="4 6" id="KW-0732">Signal</keyword>
<dbReference type="OrthoDB" id="9803988at2"/>
<keyword evidence="3" id="KW-0813">Transport</keyword>
<dbReference type="Gene3D" id="3.10.105.10">
    <property type="entry name" value="Dipeptide-binding Protein, Domain 3"/>
    <property type="match status" value="1"/>
</dbReference>
<dbReference type="EMBL" id="QEEX01000001">
    <property type="protein sequence ID" value="PWB97210.1"/>
    <property type="molecule type" value="Genomic_DNA"/>
</dbReference>
<dbReference type="PIRSF" id="PIRSF002741">
    <property type="entry name" value="MppA"/>
    <property type="match status" value="1"/>
</dbReference>
<organism evidence="8 9">
    <name type="scientific">Homoserinimonas hongtaonis</name>
    <dbReference type="NCBI Taxonomy" id="2079791"/>
    <lineage>
        <taxon>Bacteria</taxon>
        <taxon>Bacillati</taxon>
        <taxon>Actinomycetota</taxon>
        <taxon>Actinomycetes</taxon>
        <taxon>Micrococcales</taxon>
        <taxon>Microbacteriaceae</taxon>
        <taxon>Homoserinimonas</taxon>
    </lineage>
</organism>
<evidence type="ECO:0000259" key="7">
    <source>
        <dbReference type="Pfam" id="PF00496"/>
    </source>
</evidence>